<keyword evidence="4" id="KW-0808">Transferase</keyword>
<evidence type="ECO:0000256" key="2">
    <source>
        <dbReference type="ARBA" id="ARBA00022840"/>
    </source>
</evidence>
<feature type="region of interest" description="Disordered" evidence="3">
    <location>
        <begin position="596"/>
        <end position="622"/>
    </location>
</feature>
<organism evidence="4 5">
    <name type="scientific">Paratrimastix pyriformis</name>
    <dbReference type="NCBI Taxonomy" id="342808"/>
    <lineage>
        <taxon>Eukaryota</taxon>
        <taxon>Metamonada</taxon>
        <taxon>Preaxostyla</taxon>
        <taxon>Paratrimastigidae</taxon>
        <taxon>Paratrimastix</taxon>
    </lineage>
</organism>
<keyword evidence="1" id="KW-0547">Nucleotide-binding</keyword>
<dbReference type="Proteomes" id="UP001141327">
    <property type="component" value="Unassembled WGS sequence"/>
</dbReference>
<dbReference type="InterPro" id="IPR027417">
    <property type="entry name" value="P-loop_NTPase"/>
</dbReference>
<evidence type="ECO:0000256" key="3">
    <source>
        <dbReference type="SAM" id="MobiDB-lite"/>
    </source>
</evidence>
<dbReference type="GO" id="GO:0016301">
    <property type="term" value="F:kinase activity"/>
    <property type="evidence" value="ECO:0007669"/>
    <property type="project" value="UniProtKB-KW"/>
</dbReference>
<evidence type="ECO:0000313" key="5">
    <source>
        <dbReference type="Proteomes" id="UP001141327"/>
    </source>
</evidence>
<accession>A0ABQ8UWK4</accession>
<dbReference type="Gene3D" id="3.40.50.300">
    <property type="entry name" value="P-loop containing nucleotide triphosphate hydrolases"/>
    <property type="match status" value="2"/>
</dbReference>
<gene>
    <name evidence="4" type="ORF">PAPYR_1867</name>
</gene>
<comment type="caution">
    <text evidence="4">The sequence shown here is derived from an EMBL/GenBank/DDBJ whole genome shotgun (WGS) entry which is preliminary data.</text>
</comment>
<keyword evidence="2" id="KW-0067">ATP-binding</keyword>
<feature type="region of interest" description="Disordered" evidence="3">
    <location>
        <begin position="454"/>
        <end position="497"/>
    </location>
</feature>
<reference evidence="4" key="1">
    <citation type="journal article" date="2022" name="bioRxiv">
        <title>Genomics of Preaxostyla Flagellates Illuminates Evolutionary Transitions and the Path Towards Mitochondrial Loss.</title>
        <authorList>
            <person name="Novak L.V.F."/>
            <person name="Treitli S.C."/>
            <person name="Pyrih J."/>
            <person name="Halakuc P."/>
            <person name="Pipaliya S.V."/>
            <person name="Vacek V."/>
            <person name="Brzon O."/>
            <person name="Soukal P."/>
            <person name="Eme L."/>
            <person name="Dacks J.B."/>
            <person name="Karnkowska A."/>
            <person name="Elias M."/>
            <person name="Hampl V."/>
        </authorList>
    </citation>
    <scope>NUCLEOTIDE SEQUENCE</scope>
    <source>
        <strain evidence="4">RCP-MX</strain>
    </source>
</reference>
<evidence type="ECO:0000256" key="1">
    <source>
        <dbReference type="ARBA" id="ARBA00022741"/>
    </source>
</evidence>
<feature type="compositionally biased region" description="Low complexity" evidence="3">
    <location>
        <begin position="476"/>
        <end position="485"/>
    </location>
</feature>
<dbReference type="EMBL" id="JAPMOS010000006">
    <property type="protein sequence ID" value="KAJ4461734.1"/>
    <property type="molecule type" value="Genomic_DNA"/>
</dbReference>
<keyword evidence="4" id="KW-0418">Kinase</keyword>
<dbReference type="SUPFAM" id="SSF52540">
    <property type="entry name" value="P-loop containing nucleoside triphosphate hydrolases"/>
    <property type="match status" value="1"/>
</dbReference>
<name>A0ABQ8UWK4_9EUKA</name>
<proteinExistence type="predicted"/>
<protein>
    <submittedName>
        <fullName evidence="4">O-phosphoseryl-tRNA(Sec) kinase</fullName>
    </submittedName>
</protein>
<dbReference type="InterPro" id="IPR013641">
    <property type="entry name" value="KTI12/PSTK"/>
</dbReference>
<dbReference type="Pfam" id="PF08433">
    <property type="entry name" value="KTI12"/>
    <property type="match status" value="1"/>
</dbReference>
<evidence type="ECO:0000313" key="4">
    <source>
        <dbReference type="EMBL" id="KAJ4461734.1"/>
    </source>
</evidence>
<dbReference type="InterPro" id="IPR052648">
    <property type="entry name" value="Ser-tRNA(Sec)_kinase"/>
</dbReference>
<sequence length="654" mass="70397">MNKAEARCRFGKDPFLKEVRVNSAFRERVNTRCPSAADSSSIRAYSGGDVQLRIESLVLRVEGTIPLALSQMSVNSTTRVFHYDDELPAVDASDEFHPDEWKESRARVFQQVESCIQKLREENAMNPILFIDDNMYYASMRQPYLHLARKYSYGLLTIHCDCSVDTALQRNAGRPAATRVPDRVIRQMAARLEPPHQGEDPSRSGFVAQVGPTAADVDPALFERALRTPIRDYVALEEETRASSRAETEASVRHQVDIATRQALAALLGSLKGLAGAAPGVDALSSWAKSLNTLRRAFLDKLSLPARGPQDLAAIVERQRAGFLAECRQALPAQLAGRVCAEGLPLVVGIDGPTCSGSTTDHAAQPIHQHAAIPHPQKSTLALQLLERASARWPGRPVRLFAMDRFYREPAAIPVVALTTPAGQAERPDYDRPQALDLDQMARQLRACIDALAAAGPQPPPQQEQGAPNSGSTSRPSGEPGAPSAEGGGDTGSPVEGGAPLVVVEGFLLLSHPELARLCTVRLHLCACEGCLWARRQRRLDACCGDEDEADGHDPEGGWAGCPDGAPYWEQVALPALRAHEGRVGAGYRLTRVGPDPPPGHCMPHDQAAPPPLDPAASGAEAGAPRPEVLVLNTCQGALPPDLLLDRVAQLCGL</sequence>
<dbReference type="PANTHER" id="PTHR20873:SF0">
    <property type="entry name" value="L-SERYL-TRNA(SEC) KINASE"/>
    <property type="match status" value="1"/>
</dbReference>
<dbReference type="PANTHER" id="PTHR20873">
    <property type="entry name" value="L-SERYL-TRNA(SEC) KINASE"/>
    <property type="match status" value="1"/>
</dbReference>
<keyword evidence="5" id="KW-1185">Reference proteome</keyword>